<feature type="domain" description="CCHC-type" evidence="10">
    <location>
        <begin position="614"/>
        <end position="627"/>
    </location>
</feature>
<dbReference type="PRINTS" id="PR00463">
    <property type="entry name" value="EP450I"/>
</dbReference>
<organism evidence="11 12">
    <name type="scientific">Quercus lobata</name>
    <name type="common">Valley oak</name>
    <dbReference type="NCBI Taxonomy" id="97700"/>
    <lineage>
        <taxon>Eukaryota</taxon>
        <taxon>Viridiplantae</taxon>
        <taxon>Streptophyta</taxon>
        <taxon>Embryophyta</taxon>
        <taxon>Tracheophyta</taxon>
        <taxon>Spermatophyta</taxon>
        <taxon>Magnoliopsida</taxon>
        <taxon>eudicotyledons</taxon>
        <taxon>Gunneridae</taxon>
        <taxon>Pentapetalae</taxon>
        <taxon>rosids</taxon>
        <taxon>fabids</taxon>
        <taxon>Fagales</taxon>
        <taxon>Fagaceae</taxon>
        <taxon>Quercus</taxon>
    </lineage>
</organism>
<dbReference type="PROSITE" id="PS50158">
    <property type="entry name" value="ZF_CCHC"/>
    <property type="match status" value="1"/>
</dbReference>
<keyword evidence="9" id="KW-1133">Transmembrane helix</keyword>
<evidence type="ECO:0000259" key="10">
    <source>
        <dbReference type="PROSITE" id="PS50158"/>
    </source>
</evidence>
<keyword evidence="2 6" id="KW-0479">Metal-binding</keyword>
<evidence type="ECO:0000256" key="4">
    <source>
        <dbReference type="ARBA" id="ARBA00023004"/>
    </source>
</evidence>
<feature type="compositionally biased region" description="Low complexity" evidence="8">
    <location>
        <begin position="416"/>
        <end position="428"/>
    </location>
</feature>
<keyword evidence="3" id="KW-0560">Oxidoreductase</keyword>
<feature type="region of interest" description="Disordered" evidence="8">
    <location>
        <begin position="680"/>
        <end position="742"/>
    </location>
</feature>
<keyword evidence="5" id="KW-0503">Monooxygenase</keyword>
<dbReference type="InterPro" id="IPR050651">
    <property type="entry name" value="Plant_Cytochrome_P450_Monoox"/>
</dbReference>
<dbReference type="Proteomes" id="UP000594261">
    <property type="component" value="Chromosome 2"/>
</dbReference>
<reference evidence="12" key="1">
    <citation type="journal article" date="2016" name="G3 (Bethesda)">
        <title>First Draft Assembly and Annotation of the Genome of a California Endemic Oak Quercus lobata Nee (Fagaceae).</title>
        <authorList>
            <person name="Sork V.L."/>
            <person name="Fitz-Gibbon S.T."/>
            <person name="Puiu D."/>
            <person name="Crepeau M."/>
            <person name="Gugger P.F."/>
            <person name="Sherman R."/>
            <person name="Stevens K."/>
            <person name="Langley C.H."/>
            <person name="Pellegrini M."/>
            <person name="Salzberg S.L."/>
        </authorList>
    </citation>
    <scope>NUCLEOTIDE SEQUENCE [LARGE SCALE GENOMIC DNA]</scope>
    <source>
        <strain evidence="12">cv. SW786</strain>
    </source>
</reference>
<dbReference type="InterPro" id="IPR001878">
    <property type="entry name" value="Znf_CCHC"/>
</dbReference>
<dbReference type="InterPro" id="IPR017972">
    <property type="entry name" value="Cyt_P450_CS"/>
</dbReference>
<keyword evidence="12" id="KW-1185">Reference proteome</keyword>
<dbReference type="Pfam" id="PF00067">
    <property type="entry name" value="p450"/>
    <property type="match status" value="1"/>
</dbReference>
<dbReference type="GO" id="GO:0005506">
    <property type="term" value="F:iron ion binding"/>
    <property type="evidence" value="ECO:0007669"/>
    <property type="project" value="InterPro"/>
</dbReference>
<dbReference type="PANTHER" id="PTHR47947">
    <property type="entry name" value="CYTOCHROME P450 82C3-RELATED"/>
    <property type="match status" value="1"/>
</dbReference>
<dbReference type="OMA" id="INHEWEL"/>
<name>A0A7N2QY65_QUELO</name>
<dbReference type="AlphaFoldDB" id="A0A7N2QY65"/>
<dbReference type="Pfam" id="PF14111">
    <property type="entry name" value="DUF4283"/>
    <property type="match status" value="1"/>
</dbReference>
<dbReference type="GO" id="GO:0016705">
    <property type="term" value="F:oxidoreductase activity, acting on paired donors, with incorporation or reduction of molecular oxygen"/>
    <property type="evidence" value="ECO:0007669"/>
    <property type="project" value="InterPro"/>
</dbReference>
<comment type="cofactor">
    <cofactor evidence="6">
        <name>heme</name>
        <dbReference type="ChEBI" id="CHEBI:30413"/>
    </cofactor>
</comment>
<protein>
    <recommendedName>
        <fullName evidence="10">CCHC-type domain-containing protein</fullName>
    </recommendedName>
</protein>
<evidence type="ECO:0000256" key="5">
    <source>
        <dbReference type="ARBA" id="ARBA00023033"/>
    </source>
</evidence>
<keyword evidence="7" id="KW-0862">Zinc</keyword>
<evidence type="ECO:0000256" key="1">
    <source>
        <dbReference type="ARBA" id="ARBA00022617"/>
    </source>
</evidence>
<dbReference type="InterPro" id="IPR036396">
    <property type="entry name" value="Cyt_P450_sf"/>
</dbReference>
<dbReference type="PRINTS" id="PR00385">
    <property type="entry name" value="P450"/>
</dbReference>
<dbReference type="Pfam" id="PF14392">
    <property type="entry name" value="zf-CCHC_4"/>
    <property type="match status" value="1"/>
</dbReference>
<dbReference type="Pfam" id="PF03372">
    <property type="entry name" value="Exo_endo_phos"/>
    <property type="match status" value="1"/>
</dbReference>
<dbReference type="GO" id="GO:0008270">
    <property type="term" value="F:zinc ion binding"/>
    <property type="evidence" value="ECO:0007669"/>
    <property type="project" value="UniProtKB-KW"/>
</dbReference>
<feature type="transmembrane region" description="Helical" evidence="9">
    <location>
        <begin position="310"/>
        <end position="328"/>
    </location>
</feature>
<feature type="binding site" description="axial binding residue" evidence="6">
    <location>
        <position position="305"/>
    </location>
    <ligand>
        <name>heme</name>
        <dbReference type="ChEBI" id="CHEBI:30413"/>
    </ligand>
    <ligandPart>
        <name>Fe</name>
        <dbReference type="ChEBI" id="CHEBI:18248"/>
    </ligandPart>
</feature>
<evidence type="ECO:0000256" key="8">
    <source>
        <dbReference type="SAM" id="MobiDB-lite"/>
    </source>
</evidence>
<dbReference type="Gene3D" id="3.60.10.10">
    <property type="entry name" value="Endonuclease/exonuclease/phosphatase"/>
    <property type="match status" value="1"/>
</dbReference>
<evidence type="ECO:0000256" key="7">
    <source>
        <dbReference type="PROSITE-ProRule" id="PRU00047"/>
    </source>
</evidence>
<evidence type="ECO:0000256" key="3">
    <source>
        <dbReference type="ARBA" id="ARBA00023002"/>
    </source>
</evidence>
<dbReference type="Gene3D" id="1.10.630.10">
    <property type="entry name" value="Cytochrome P450"/>
    <property type="match status" value="2"/>
</dbReference>
<feature type="region of interest" description="Disordered" evidence="8">
    <location>
        <begin position="416"/>
        <end position="441"/>
    </location>
</feature>
<evidence type="ECO:0000256" key="6">
    <source>
        <dbReference type="PIRSR" id="PIRSR602401-1"/>
    </source>
</evidence>
<keyword evidence="7" id="KW-0863">Zinc-finger</keyword>
<dbReference type="GO" id="GO:0004497">
    <property type="term" value="F:monooxygenase activity"/>
    <property type="evidence" value="ECO:0007669"/>
    <property type="project" value="UniProtKB-KW"/>
</dbReference>
<proteinExistence type="predicted"/>
<dbReference type="InterPro" id="IPR025558">
    <property type="entry name" value="DUF4283"/>
</dbReference>
<sequence length="1262" mass="144123">MLVVSSPSAVEECFTKNDITFANRPRTMAGQHLTYNSTVPVWAPYGHLWRNLRRVATIEIFSYISLQKSSIIREEEVYHLLRQMLKVSNIEPQKPCVGEEFACMDVGKQLLKEFKDSYFASSTVNICDFFPILKWVGYKGLEKNMIRMQKMRDGALGRLIEEMKQKKPHVEKKRTLIETLFSLRESEPEFYSDNVIKSIILMMFIGGTDTTATTLEWAMSLLLNHPEILKKVKAEIDSQVGHGRLINDLDIAKLPYLRCVLNETLRLDPKVWKEPTMFKPERFEVIKGEKEGFKFIPFGIGRRACPGGGLALRVISLALGALIQCFDWERVGKEMVDMTTAIKLHFRCLASRTFFSKRSTLLLIYSFTYLLLVISFWTVVGSVLCVLTQGLAFVLWPPLQVYMGDPFTARNVGWSESSGSEVSSGPFVEESDSDSLGSEDNDAPFARHGPVLEADHENLDMQRGFWSHCAFGFILDYWKFSIAYLQQLINSAWRLRGVATVVGRDSFFYLIHFEKSEDLEAMCAEGPWAVDGALLVLEKWRPNLYPELAEQMGQLIGFVERVDWEDRLPRNIRFLRVRVRLDPWMPIISDFVLRLDDGSRTWIQCRYERVHKLCTRCGLIGHSRRQCNVSMDEVERCLIRQRQRLRRIFHVQYGFESMEPHFHNELRAFYNRRRHWTTQVCGGNMQPNNHDHPHHPDPNPIHHSHAGGNNMQAHNPGHMHHPEPNTTLQPPTGCPLSHGENIQVSSDPFNLVTAQHQQTDHANLSSAIFTLNLGNTPVNSTASSTDNTPLHPTNTTDLNLVPKETLQGSINEEAGLNYPLRETWAEGTGPFITTRELRVQTGVNSDTDSDSETVRMFNLDMLNEGRLEWFWAVGYRRVSEAGPSQTISLDTGLNSFFGSEGHGLGPGPPSPASINSDPGYLSSLHCDVLPETTCATRKRFGPNLGRLGRNIRQRLLCDFLQKEASPTAMRIMSWNCRGLGKSSAVLKCQKKAQELKPDILFLMETRLIIGKGKQIWDKCGFSDGWEVPRVGFGGGLILAWMPRKSLVVEFASEHLIHINLLDNKRNPLSITFVYGHPNHAKRDLVWQQLKSLKDHSHPNWLCIGDFNQVLNSQDKLSFNQGNNVGANLLQQVIDDLHLCDLMATGQKYTWINNRDDEDLVMERLDRAFATVEWVNMYPLHSLRNLPIIHSNHGPIILDLEVRGPYRKRPFRFEHMWISHPTCHDLIKQSWNFNSSGSRAAQLRNKLSNVRKSILEWNKQDGD</sequence>
<keyword evidence="4 6" id="KW-0408">Iron</keyword>
<evidence type="ECO:0000313" key="11">
    <source>
        <dbReference type="EnsemblPlants" id="QL02p003261:mrna"/>
    </source>
</evidence>
<dbReference type="InterPro" id="IPR001128">
    <property type="entry name" value="Cyt_P450"/>
</dbReference>
<dbReference type="InterPro" id="IPR002401">
    <property type="entry name" value="Cyt_P450_E_grp-I"/>
</dbReference>
<evidence type="ECO:0000256" key="9">
    <source>
        <dbReference type="SAM" id="Phobius"/>
    </source>
</evidence>
<accession>A0A7N2QY65</accession>
<dbReference type="SUPFAM" id="SSF56219">
    <property type="entry name" value="DNase I-like"/>
    <property type="match status" value="1"/>
</dbReference>
<feature type="transmembrane region" description="Helical" evidence="9">
    <location>
        <begin position="362"/>
        <end position="395"/>
    </location>
</feature>
<keyword evidence="9" id="KW-0812">Transmembrane</keyword>
<reference evidence="11" key="2">
    <citation type="submission" date="2021-01" db="UniProtKB">
        <authorList>
            <consortium name="EnsemblPlants"/>
        </authorList>
    </citation>
    <scope>IDENTIFICATION</scope>
</reference>
<evidence type="ECO:0000256" key="2">
    <source>
        <dbReference type="ARBA" id="ARBA00022723"/>
    </source>
</evidence>
<dbReference type="PANTHER" id="PTHR47947:SF13">
    <property type="entry name" value="CYTOCHROME P450, FAMILY 81, SUBFAMILY K, POLYPEPTIDE 1-RELATED"/>
    <property type="match status" value="1"/>
</dbReference>
<dbReference type="PROSITE" id="PS00086">
    <property type="entry name" value="CYTOCHROME_P450"/>
    <property type="match status" value="1"/>
</dbReference>
<dbReference type="InterPro" id="IPR025836">
    <property type="entry name" value="Zn_knuckle_CX2CX4HX4C"/>
</dbReference>
<dbReference type="InterPro" id="IPR036691">
    <property type="entry name" value="Endo/exonu/phosph_ase_sf"/>
</dbReference>
<dbReference type="InterPro" id="IPR005135">
    <property type="entry name" value="Endo/exonuclease/phosphatase"/>
</dbReference>
<dbReference type="Gramene" id="QL02p003261:mrna">
    <property type="protein sequence ID" value="QL02p003261:mrna"/>
    <property type="gene ID" value="QL02p003261"/>
</dbReference>
<evidence type="ECO:0000313" key="12">
    <source>
        <dbReference type="Proteomes" id="UP000594261"/>
    </source>
</evidence>
<dbReference type="GO" id="GO:0020037">
    <property type="term" value="F:heme binding"/>
    <property type="evidence" value="ECO:0007669"/>
    <property type="project" value="InterPro"/>
</dbReference>
<keyword evidence="9" id="KW-0472">Membrane</keyword>
<dbReference type="SUPFAM" id="SSF48264">
    <property type="entry name" value="Cytochrome P450"/>
    <property type="match status" value="1"/>
</dbReference>
<keyword evidence="1 6" id="KW-0349">Heme</keyword>
<dbReference type="EnsemblPlants" id="QL02p003261:mrna">
    <property type="protein sequence ID" value="QL02p003261:mrna"/>
    <property type="gene ID" value="QL02p003261"/>
</dbReference>
<feature type="compositionally biased region" description="Acidic residues" evidence="8">
    <location>
        <begin position="429"/>
        <end position="441"/>
    </location>
</feature>
<dbReference type="GO" id="GO:0003676">
    <property type="term" value="F:nucleic acid binding"/>
    <property type="evidence" value="ECO:0007669"/>
    <property type="project" value="InterPro"/>
</dbReference>
<dbReference type="InParanoid" id="A0A7N2QY65"/>